<proteinExistence type="predicted"/>
<reference evidence="2" key="1">
    <citation type="submission" date="2021-02" db="EMBL/GenBank/DDBJ databases">
        <authorList>
            <person name="Dougan E. K."/>
            <person name="Rhodes N."/>
            <person name="Thang M."/>
            <person name="Chan C."/>
        </authorList>
    </citation>
    <scope>NUCLEOTIDE SEQUENCE</scope>
</reference>
<organism evidence="2 3">
    <name type="scientific">Symbiodinium pilosum</name>
    <name type="common">Dinoflagellate</name>
    <dbReference type="NCBI Taxonomy" id="2952"/>
    <lineage>
        <taxon>Eukaryota</taxon>
        <taxon>Sar</taxon>
        <taxon>Alveolata</taxon>
        <taxon>Dinophyceae</taxon>
        <taxon>Suessiales</taxon>
        <taxon>Symbiodiniaceae</taxon>
        <taxon>Symbiodinium</taxon>
    </lineage>
</organism>
<sequence length="220" mass="24513">CCSDQMQLKNLAIVHQEAMLRQERCLQELTEGLATSRSSTRKKEHDETEDDYEKVESVVHFQLDEVSDGADGRRTPRDSPVRSCTSGRSRAVPAIPPGDRELPRDELLLPVIRKGSTSPVDKRLSSRDAPKFGQRFITTGQESEPDTVAFEIIGLASHGSPRRTLASSAREMASSAALGRYCFHWVAEAIEWCENCREPERVGFLADIVKSHHFGGLCMT</sequence>
<evidence type="ECO:0000256" key="1">
    <source>
        <dbReference type="SAM" id="MobiDB-lite"/>
    </source>
</evidence>
<dbReference type="Proteomes" id="UP000649617">
    <property type="component" value="Unassembled WGS sequence"/>
</dbReference>
<dbReference type="EMBL" id="CAJNIZ010048208">
    <property type="protein sequence ID" value="CAE7784636.1"/>
    <property type="molecule type" value="Genomic_DNA"/>
</dbReference>
<feature type="non-terminal residue" evidence="2">
    <location>
        <position position="1"/>
    </location>
</feature>
<name>A0A812YN80_SYMPI</name>
<feature type="compositionally biased region" description="Basic and acidic residues" evidence="1">
    <location>
        <begin position="70"/>
        <end position="80"/>
    </location>
</feature>
<evidence type="ECO:0000313" key="2">
    <source>
        <dbReference type="EMBL" id="CAE7784636.1"/>
    </source>
</evidence>
<evidence type="ECO:0000313" key="3">
    <source>
        <dbReference type="Proteomes" id="UP000649617"/>
    </source>
</evidence>
<accession>A0A812YN80</accession>
<keyword evidence="3" id="KW-1185">Reference proteome</keyword>
<dbReference type="AlphaFoldDB" id="A0A812YN80"/>
<feature type="region of interest" description="Disordered" evidence="1">
    <location>
        <begin position="33"/>
        <end position="53"/>
    </location>
</feature>
<feature type="non-terminal residue" evidence="2">
    <location>
        <position position="220"/>
    </location>
</feature>
<comment type="caution">
    <text evidence="2">The sequence shown here is derived from an EMBL/GenBank/DDBJ whole genome shotgun (WGS) entry which is preliminary data.</text>
</comment>
<protein>
    <submittedName>
        <fullName evidence="2">FumA protein</fullName>
    </submittedName>
</protein>
<gene>
    <name evidence="2" type="primary">fumA</name>
    <name evidence="2" type="ORF">SPIL2461_LOCUS23375</name>
</gene>
<feature type="region of interest" description="Disordered" evidence="1">
    <location>
        <begin position="66"/>
        <end position="100"/>
    </location>
</feature>